<dbReference type="AlphaFoldDB" id="D6ZC58"/>
<dbReference type="InterPro" id="IPR012348">
    <property type="entry name" value="RNR-like"/>
</dbReference>
<organism evidence="11 12">
    <name type="scientific">Segniliparus rotundus (strain ATCC BAA-972 / CDC 1076 / CIP 108378 / DSM 44985 / JCM 13578)</name>
    <dbReference type="NCBI Taxonomy" id="640132"/>
    <lineage>
        <taxon>Bacteria</taxon>
        <taxon>Bacillati</taxon>
        <taxon>Actinomycetota</taxon>
        <taxon>Actinomycetes</taxon>
        <taxon>Mycobacteriales</taxon>
        <taxon>Segniliparaceae</taxon>
        <taxon>Segniliparus</taxon>
    </lineage>
</organism>
<evidence type="ECO:0000256" key="7">
    <source>
        <dbReference type="ARBA" id="ARBA00023002"/>
    </source>
</evidence>
<comment type="similarity">
    <text evidence="2">Belongs to the fatty acid desaturase type 2 family.</text>
</comment>
<keyword evidence="8" id="KW-0408">Iron</keyword>
<name>D6ZC58_SEGRD</name>
<dbReference type="GO" id="GO:0046872">
    <property type="term" value="F:metal ion binding"/>
    <property type="evidence" value="ECO:0007669"/>
    <property type="project" value="UniProtKB-KW"/>
</dbReference>
<evidence type="ECO:0000256" key="9">
    <source>
        <dbReference type="ARBA" id="ARBA00023098"/>
    </source>
</evidence>
<dbReference type="EMBL" id="CP001958">
    <property type="protein sequence ID" value="ADG99027.1"/>
    <property type="molecule type" value="Genomic_DNA"/>
</dbReference>
<keyword evidence="7" id="KW-0560">Oxidoreductase</keyword>
<gene>
    <name evidence="11" type="ordered locus">Srot_2592</name>
</gene>
<dbReference type="Pfam" id="PF03405">
    <property type="entry name" value="FA_desaturase_2"/>
    <property type="match status" value="1"/>
</dbReference>
<dbReference type="HOGENOM" id="CLU_034505_3_0_11"/>
<dbReference type="InterPro" id="IPR009078">
    <property type="entry name" value="Ferritin-like_SF"/>
</dbReference>
<reference evidence="11 12" key="1">
    <citation type="journal article" date="2010" name="Stand. Genomic Sci.">
        <title>Complete genome sequence of Segniliparus rotundus type strain (CDC 1076).</title>
        <authorList>
            <person name="Sikorski J."/>
            <person name="Lapidus A."/>
            <person name="Copeland A."/>
            <person name="Misra M."/>
            <person name="Glavina Del Rio T."/>
            <person name="Nolan M."/>
            <person name="Lucas S."/>
            <person name="Chen F."/>
            <person name="Tice H."/>
            <person name="Cheng J.F."/>
            <person name="Jando M."/>
            <person name="Schneider S."/>
            <person name="Bruce D."/>
            <person name="Goodwin L."/>
            <person name="Pitluck S."/>
            <person name="Liolios K."/>
            <person name="Mikhailova N."/>
            <person name="Pati A."/>
            <person name="Ivanova N."/>
            <person name="Mavromatis K."/>
            <person name="Chen A."/>
            <person name="Palaniappan K."/>
            <person name="Chertkov O."/>
            <person name="Land M."/>
            <person name="Hauser L."/>
            <person name="Chang Y.J."/>
            <person name="Jeffries C.D."/>
            <person name="Brettin T."/>
            <person name="Detter J.C."/>
            <person name="Han C."/>
            <person name="Rohde M."/>
            <person name="Goker M."/>
            <person name="Bristow J."/>
            <person name="Eisen J.A."/>
            <person name="Markowitz V."/>
            <person name="Hugenholtz P."/>
            <person name="Kyrpides N.C."/>
            <person name="Klenk H.P."/>
        </authorList>
    </citation>
    <scope>NUCLEOTIDE SEQUENCE [LARGE SCALE GENOMIC DNA]</scope>
    <source>
        <strain evidence="12">ATCC BAA-972 / CDC 1076 / CIP 108378 / DSM 44985 / JCM 13578</strain>
    </source>
</reference>
<dbReference type="RefSeq" id="WP_013139476.1">
    <property type="nucleotide sequence ID" value="NC_014168.1"/>
</dbReference>
<dbReference type="GO" id="GO:0006633">
    <property type="term" value="P:fatty acid biosynthetic process"/>
    <property type="evidence" value="ECO:0007669"/>
    <property type="project" value="UniProtKB-KW"/>
</dbReference>
<keyword evidence="4" id="KW-0444">Lipid biosynthesis</keyword>
<keyword evidence="5" id="KW-0479">Metal-binding</keyword>
<dbReference type="KEGG" id="srt:Srot_2592"/>
<dbReference type="Gene3D" id="1.10.620.20">
    <property type="entry name" value="Ribonucleotide Reductase, subunit A"/>
    <property type="match status" value="1"/>
</dbReference>
<evidence type="ECO:0000256" key="5">
    <source>
        <dbReference type="ARBA" id="ARBA00022723"/>
    </source>
</evidence>
<evidence type="ECO:0000256" key="10">
    <source>
        <dbReference type="ARBA" id="ARBA00023160"/>
    </source>
</evidence>
<keyword evidence="6" id="KW-0276">Fatty acid metabolism</keyword>
<dbReference type="Proteomes" id="UP000002247">
    <property type="component" value="Chromosome"/>
</dbReference>
<dbReference type="PANTHER" id="PTHR31155">
    <property type="entry name" value="ACYL- ACYL-CARRIER-PROTEIN DESATURASE-RELATED"/>
    <property type="match status" value="1"/>
</dbReference>
<evidence type="ECO:0000256" key="4">
    <source>
        <dbReference type="ARBA" id="ARBA00022516"/>
    </source>
</evidence>
<dbReference type="SUPFAM" id="SSF47240">
    <property type="entry name" value="Ferritin-like"/>
    <property type="match status" value="1"/>
</dbReference>
<keyword evidence="9" id="KW-0443">Lipid metabolism</keyword>
<evidence type="ECO:0000256" key="3">
    <source>
        <dbReference type="ARBA" id="ARBA00011738"/>
    </source>
</evidence>
<sequence length="339" mass="37838">MASASALSLRPEGYARLTQRQKRKAGGGAGRWRPDDNCTTESTALSTFTTTDLLERKLLRELRDVLPDAYREHLEATEEWFFHDYIPWEEGQTFAFLGGKDWDPSRVKLAEPIVAGLDLLLLDKDNLPSYNRIFTSHMHLREGWEKWIGQWTSEEGAHAIALRDYLVVTGATDPVLLEKRRLAHVWKGVDYPGGTPLQTLAFAALHERATLDLARSMAKASEEEPVLEQLLQRIAEDEVHHAAFFAKVIRRGLEVSPDQLVIAFAAHLREAGSEIIGSDIDDFEHQLSQLADAGVHSEATQRASNVSALAEWGILDITDGLSDAGLEAASFLREYAARK</sequence>
<proteinExistence type="inferred from homology"/>
<evidence type="ECO:0000313" key="11">
    <source>
        <dbReference type="EMBL" id="ADG99027.1"/>
    </source>
</evidence>
<evidence type="ECO:0000313" key="12">
    <source>
        <dbReference type="Proteomes" id="UP000002247"/>
    </source>
</evidence>
<dbReference type="STRING" id="640132.Srot_2592"/>
<keyword evidence="12" id="KW-1185">Reference proteome</keyword>
<comment type="cofactor">
    <cofactor evidence="1">
        <name>Fe(2+)</name>
        <dbReference type="ChEBI" id="CHEBI:29033"/>
    </cofactor>
</comment>
<accession>D6ZC58</accession>
<dbReference type="InterPro" id="IPR005067">
    <property type="entry name" value="Fatty_acid_desaturase-2"/>
</dbReference>
<comment type="subunit">
    <text evidence="3">Homodimer.</text>
</comment>
<evidence type="ECO:0000256" key="2">
    <source>
        <dbReference type="ARBA" id="ARBA00008749"/>
    </source>
</evidence>
<evidence type="ECO:0000256" key="8">
    <source>
        <dbReference type="ARBA" id="ARBA00023004"/>
    </source>
</evidence>
<evidence type="ECO:0000256" key="6">
    <source>
        <dbReference type="ARBA" id="ARBA00022832"/>
    </source>
</evidence>
<dbReference type="GO" id="GO:0005829">
    <property type="term" value="C:cytosol"/>
    <property type="evidence" value="ECO:0007669"/>
    <property type="project" value="TreeGrafter"/>
</dbReference>
<dbReference type="GO" id="GO:0045300">
    <property type="term" value="F:stearoyl-[ACP] desaturase activity"/>
    <property type="evidence" value="ECO:0007669"/>
    <property type="project" value="InterPro"/>
</dbReference>
<keyword evidence="10" id="KW-0275">Fatty acid biosynthesis</keyword>
<dbReference type="eggNOG" id="COG0208">
    <property type="taxonomic scope" value="Bacteria"/>
</dbReference>
<dbReference type="PANTHER" id="PTHR31155:SF9">
    <property type="entry name" value="STEAROYL-[ACYL-CARRIER-PROTEIN] 9-DESATURASE 7, CHLOROPLASTIC"/>
    <property type="match status" value="1"/>
</dbReference>
<protein>
    <submittedName>
        <fullName evidence="11">Fatty acid desaturase type 2</fullName>
    </submittedName>
</protein>
<evidence type="ECO:0000256" key="1">
    <source>
        <dbReference type="ARBA" id="ARBA00001954"/>
    </source>
</evidence>